<dbReference type="GO" id="GO:0030001">
    <property type="term" value="P:metal ion transport"/>
    <property type="evidence" value="ECO:0007669"/>
    <property type="project" value="InterPro"/>
</dbReference>
<evidence type="ECO:0000256" key="2">
    <source>
        <dbReference type="ARBA" id="ARBA00022448"/>
    </source>
</evidence>
<dbReference type="Proteomes" id="UP000318065">
    <property type="component" value="Chromosome"/>
</dbReference>
<dbReference type="PRINTS" id="PR00690">
    <property type="entry name" value="ADHESNFAMILY"/>
</dbReference>
<sequence length="319" mass="35306">MPVRVLRRMSGVLVALQLLLLAAGCAGSSGEEGGRPEVAATTPVVGDLVRQVAGERTEVFVLVPPGAEPHTFQPTPRDAARISRAEAVFKNGLGLDDWVDDLLESAGGEGQVVVELSRGLEPIGSEGGHHHEEEHGGHHEEHAEEHARGNPHFWLDVRYAMRYVERIRDALIRVDPGGEEVYRENARAYMEELERLDRYVRERASSIPEERRKLVTFHDAFPYFARAYGFEQVAVVLPNPNAEPGSREVARVVRVVREEGVPAIFTEPQFNSRLARTVAEEAGVEVYEIYSDTLPGGDGPRSYEAMMRANIDRIAEALG</sequence>
<dbReference type="InterPro" id="IPR006129">
    <property type="entry name" value="AdhesinB"/>
</dbReference>
<dbReference type="InterPro" id="IPR006128">
    <property type="entry name" value="Lipoprotein_PsaA-like"/>
</dbReference>
<feature type="region of interest" description="Disordered" evidence="6">
    <location>
        <begin position="121"/>
        <end position="147"/>
    </location>
</feature>
<evidence type="ECO:0000313" key="9">
    <source>
        <dbReference type="Proteomes" id="UP000318065"/>
    </source>
</evidence>
<evidence type="ECO:0000256" key="7">
    <source>
        <dbReference type="SAM" id="SignalP"/>
    </source>
</evidence>
<dbReference type="OrthoDB" id="9810636at2"/>
<keyword evidence="2 5" id="KW-0813">Transport</keyword>
<dbReference type="InterPro" id="IPR006127">
    <property type="entry name" value="ZnuA-like"/>
</dbReference>
<evidence type="ECO:0000313" key="8">
    <source>
        <dbReference type="EMBL" id="BBL78596.1"/>
    </source>
</evidence>
<evidence type="ECO:0000256" key="4">
    <source>
        <dbReference type="ARBA" id="ARBA00022729"/>
    </source>
</evidence>
<protein>
    <submittedName>
        <fullName evidence="8">ABC transporter substrate-binding protein</fullName>
    </submittedName>
</protein>
<dbReference type="GO" id="GO:0046872">
    <property type="term" value="F:metal ion binding"/>
    <property type="evidence" value="ECO:0007669"/>
    <property type="project" value="UniProtKB-KW"/>
</dbReference>
<reference evidence="8" key="1">
    <citation type="journal article" date="2019" name="Microbiol. Resour. Announc.">
        <title>Complete Genome Sequence of Rubrobacter xylanophilus Strain AA3-22, Isolated from Arima Onsen in Japan.</title>
        <authorList>
            <person name="Tomariguchi N."/>
            <person name="Miyazaki K."/>
        </authorList>
    </citation>
    <scope>NUCLEOTIDE SEQUENCE [LARGE SCALE GENOMIC DNA]</scope>
    <source>
        <strain evidence="8">AA3-22</strain>
    </source>
</reference>
<comment type="subcellular location">
    <subcellularLocation>
        <location evidence="1">Cell envelope</location>
    </subcellularLocation>
</comment>
<keyword evidence="3" id="KW-0479">Metal-binding</keyword>
<evidence type="ECO:0000256" key="1">
    <source>
        <dbReference type="ARBA" id="ARBA00004196"/>
    </source>
</evidence>
<accession>A0A510HF83</accession>
<dbReference type="Pfam" id="PF01297">
    <property type="entry name" value="ZnuA"/>
    <property type="match status" value="1"/>
</dbReference>
<dbReference type="GO" id="GO:0007155">
    <property type="term" value="P:cell adhesion"/>
    <property type="evidence" value="ECO:0007669"/>
    <property type="project" value="InterPro"/>
</dbReference>
<feature type="chain" id="PRO_5022033342" evidence="7">
    <location>
        <begin position="29"/>
        <end position="319"/>
    </location>
</feature>
<keyword evidence="9" id="KW-1185">Reference proteome</keyword>
<name>A0A510HF83_9ACTN</name>
<evidence type="ECO:0000256" key="6">
    <source>
        <dbReference type="SAM" id="MobiDB-lite"/>
    </source>
</evidence>
<dbReference type="InterPro" id="IPR050492">
    <property type="entry name" value="Bact_metal-bind_prot9"/>
</dbReference>
<gene>
    <name evidence="8" type="ORF">RxyAA322_04500</name>
</gene>
<feature type="compositionally biased region" description="Basic and acidic residues" evidence="6">
    <location>
        <begin position="127"/>
        <end position="147"/>
    </location>
</feature>
<evidence type="ECO:0000256" key="5">
    <source>
        <dbReference type="RuleBase" id="RU003512"/>
    </source>
</evidence>
<dbReference type="PROSITE" id="PS51257">
    <property type="entry name" value="PROKAR_LIPOPROTEIN"/>
    <property type="match status" value="1"/>
</dbReference>
<dbReference type="SUPFAM" id="SSF53807">
    <property type="entry name" value="Helical backbone' metal receptor"/>
    <property type="match status" value="1"/>
</dbReference>
<evidence type="ECO:0000256" key="3">
    <source>
        <dbReference type="ARBA" id="ARBA00022723"/>
    </source>
</evidence>
<dbReference type="AlphaFoldDB" id="A0A510HF83"/>
<feature type="signal peptide" evidence="7">
    <location>
        <begin position="1"/>
        <end position="28"/>
    </location>
</feature>
<dbReference type="EMBL" id="AP019791">
    <property type="protein sequence ID" value="BBL78596.1"/>
    <property type="molecule type" value="Genomic_DNA"/>
</dbReference>
<dbReference type="PANTHER" id="PTHR42953:SF1">
    <property type="entry name" value="METAL-BINDING PROTEIN HI_0362-RELATED"/>
    <property type="match status" value="1"/>
</dbReference>
<dbReference type="PRINTS" id="PR00691">
    <property type="entry name" value="ADHESINB"/>
</dbReference>
<comment type="similarity">
    <text evidence="5">Belongs to the bacterial solute-binding protein 9 family.</text>
</comment>
<proteinExistence type="inferred from homology"/>
<dbReference type="PANTHER" id="PTHR42953">
    <property type="entry name" value="HIGH-AFFINITY ZINC UPTAKE SYSTEM PROTEIN ZNUA-RELATED"/>
    <property type="match status" value="1"/>
</dbReference>
<dbReference type="GO" id="GO:0030313">
    <property type="term" value="C:cell envelope"/>
    <property type="evidence" value="ECO:0007669"/>
    <property type="project" value="UniProtKB-SubCell"/>
</dbReference>
<organism evidence="8 9">
    <name type="scientific">Rubrobacter xylanophilus</name>
    <dbReference type="NCBI Taxonomy" id="49319"/>
    <lineage>
        <taxon>Bacteria</taxon>
        <taxon>Bacillati</taxon>
        <taxon>Actinomycetota</taxon>
        <taxon>Rubrobacteria</taxon>
        <taxon>Rubrobacterales</taxon>
        <taxon>Rubrobacteraceae</taxon>
        <taxon>Rubrobacter</taxon>
    </lineage>
</organism>
<dbReference type="Gene3D" id="3.40.50.1980">
    <property type="entry name" value="Nitrogenase molybdenum iron protein domain"/>
    <property type="match status" value="2"/>
</dbReference>
<dbReference type="RefSeq" id="WP_143526720.1">
    <property type="nucleotide sequence ID" value="NZ_AP019791.1"/>
</dbReference>
<keyword evidence="4 7" id="KW-0732">Signal</keyword>